<comment type="caution">
    <text evidence="1">The sequence shown here is derived from an EMBL/GenBank/DDBJ whole genome shotgun (WGS) entry which is preliminary data.</text>
</comment>
<evidence type="ECO:0000313" key="2">
    <source>
        <dbReference type="Proteomes" id="UP000729913"/>
    </source>
</evidence>
<protein>
    <submittedName>
        <fullName evidence="1">Uncharacterized protein</fullName>
    </submittedName>
</protein>
<name>A0A8J5UW56_9HYME</name>
<sequence>MCRSLWPAAVCLTTERIPGVHSTIIHIVPVAPSYSKTPCVPLSQSTTVYYTRYQCKKTVNAASPEVISTSRFLFSSSTYCCSLLLSLLILHVVKVQRGARNDILQSKIE</sequence>
<dbReference type="EMBL" id="JAAOIC020000067">
    <property type="protein sequence ID" value="KAG8034441.1"/>
    <property type="molecule type" value="Genomic_DNA"/>
</dbReference>
<dbReference type="AlphaFoldDB" id="A0A8J5UW56"/>
<organism evidence="1 2">
    <name type="scientific">Cotesia typhae</name>
    <dbReference type="NCBI Taxonomy" id="2053667"/>
    <lineage>
        <taxon>Eukaryota</taxon>
        <taxon>Metazoa</taxon>
        <taxon>Ecdysozoa</taxon>
        <taxon>Arthropoda</taxon>
        <taxon>Hexapoda</taxon>
        <taxon>Insecta</taxon>
        <taxon>Pterygota</taxon>
        <taxon>Neoptera</taxon>
        <taxon>Endopterygota</taxon>
        <taxon>Hymenoptera</taxon>
        <taxon>Apocrita</taxon>
        <taxon>Ichneumonoidea</taxon>
        <taxon>Braconidae</taxon>
        <taxon>Microgastrinae</taxon>
        <taxon>Cotesia</taxon>
    </lineage>
</organism>
<evidence type="ECO:0000313" key="1">
    <source>
        <dbReference type="EMBL" id="KAG8034441.1"/>
    </source>
</evidence>
<dbReference type="Proteomes" id="UP000729913">
    <property type="component" value="Unassembled WGS sequence"/>
</dbReference>
<gene>
    <name evidence="1" type="ORF">G9C98_007517</name>
</gene>
<proteinExistence type="predicted"/>
<reference evidence="1" key="2">
    <citation type="submission" date="2021-04" db="EMBL/GenBank/DDBJ databases">
        <title>Genome-wide patterns of bracovirus chromosomal integration into multiple host tissues during parasitism.</title>
        <authorList>
            <person name="Chebbi M.A.C."/>
        </authorList>
    </citation>
    <scope>NUCLEOTIDE SEQUENCE</scope>
    <source>
        <tissue evidence="1">Whole body</tissue>
    </source>
</reference>
<accession>A0A8J5UW56</accession>
<keyword evidence="2" id="KW-1185">Reference proteome</keyword>
<reference evidence="1" key="1">
    <citation type="submission" date="2020-03" db="EMBL/GenBank/DDBJ databases">
        <authorList>
            <person name="Chebbi M.A."/>
            <person name="Drezen J.M."/>
        </authorList>
    </citation>
    <scope>NUCLEOTIDE SEQUENCE</scope>
    <source>
        <tissue evidence="1">Whole body</tissue>
    </source>
</reference>